<dbReference type="Proteomes" id="UP000807025">
    <property type="component" value="Unassembled WGS sequence"/>
</dbReference>
<keyword evidence="2" id="KW-1185">Reference proteome</keyword>
<gene>
    <name evidence="1" type="ORF">BDN71DRAFT_1431195</name>
</gene>
<sequence>MSCQKPISVCQTALLLSTKLQYETIIQVQARARIPEIRSISDLHTEHIVPKIWPSAQGNYRHVFDITSQQFTFTHFPFTTIKLTIHFTVLHTPQSTKNPNPIKNVALQKFVGSSTITWFGNMLIIAHVPSGMPVPFTSDLVDSVRVLLVNLLHLQTVKDVLKYAQWRVYRPLGEVPIAPERNSFTHTVFPNEMLLEIFEKCDTRSLAALSASSSGMWTMVRASLFTVVCSTLLPFLLENKIAEFFDCLADVKGIVLGTLLFVFNSGQIGC</sequence>
<dbReference type="EMBL" id="MU154565">
    <property type="protein sequence ID" value="KAF9495064.1"/>
    <property type="molecule type" value="Genomic_DNA"/>
</dbReference>
<evidence type="ECO:0000313" key="1">
    <source>
        <dbReference type="EMBL" id="KAF9495064.1"/>
    </source>
</evidence>
<protein>
    <recommendedName>
        <fullName evidence="3">F-box domain-containing protein</fullName>
    </recommendedName>
</protein>
<organism evidence="1 2">
    <name type="scientific">Pleurotus eryngii</name>
    <name type="common">Boletus of the steppes</name>
    <dbReference type="NCBI Taxonomy" id="5323"/>
    <lineage>
        <taxon>Eukaryota</taxon>
        <taxon>Fungi</taxon>
        <taxon>Dikarya</taxon>
        <taxon>Basidiomycota</taxon>
        <taxon>Agaricomycotina</taxon>
        <taxon>Agaricomycetes</taxon>
        <taxon>Agaricomycetidae</taxon>
        <taxon>Agaricales</taxon>
        <taxon>Pleurotineae</taxon>
        <taxon>Pleurotaceae</taxon>
        <taxon>Pleurotus</taxon>
    </lineage>
</organism>
<name>A0A9P5ZW57_PLEER</name>
<evidence type="ECO:0000313" key="2">
    <source>
        <dbReference type="Proteomes" id="UP000807025"/>
    </source>
</evidence>
<accession>A0A9P5ZW57</accession>
<dbReference type="AlphaFoldDB" id="A0A9P5ZW57"/>
<evidence type="ECO:0008006" key="3">
    <source>
        <dbReference type="Google" id="ProtNLM"/>
    </source>
</evidence>
<proteinExistence type="predicted"/>
<comment type="caution">
    <text evidence="1">The sequence shown here is derived from an EMBL/GenBank/DDBJ whole genome shotgun (WGS) entry which is preliminary data.</text>
</comment>
<reference evidence="1" key="1">
    <citation type="submission" date="2020-11" db="EMBL/GenBank/DDBJ databases">
        <authorList>
            <consortium name="DOE Joint Genome Institute"/>
            <person name="Ahrendt S."/>
            <person name="Riley R."/>
            <person name="Andreopoulos W."/>
            <person name="Labutti K."/>
            <person name="Pangilinan J."/>
            <person name="Ruiz-Duenas F.J."/>
            <person name="Barrasa J.M."/>
            <person name="Sanchez-Garcia M."/>
            <person name="Camarero S."/>
            <person name="Miyauchi S."/>
            <person name="Serrano A."/>
            <person name="Linde D."/>
            <person name="Babiker R."/>
            <person name="Drula E."/>
            <person name="Ayuso-Fernandez I."/>
            <person name="Pacheco R."/>
            <person name="Padilla G."/>
            <person name="Ferreira P."/>
            <person name="Barriuso J."/>
            <person name="Kellner H."/>
            <person name="Castanera R."/>
            <person name="Alfaro M."/>
            <person name="Ramirez L."/>
            <person name="Pisabarro A.G."/>
            <person name="Kuo A."/>
            <person name="Tritt A."/>
            <person name="Lipzen A."/>
            <person name="He G."/>
            <person name="Yan M."/>
            <person name="Ng V."/>
            <person name="Cullen D."/>
            <person name="Martin F."/>
            <person name="Rosso M.-N."/>
            <person name="Henrissat B."/>
            <person name="Hibbett D."/>
            <person name="Martinez A.T."/>
            <person name="Grigoriev I.V."/>
        </authorList>
    </citation>
    <scope>NUCLEOTIDE SEQUENCE</scope>
    <source>
        <strain evidence="1">ATCC 90797</strain>
    </source>
</reference>